<protein>
    <submittedName>
        <fullName evidence="1">Uncharacterized protein</fullName>
    </submittedName>
</protein>
<dbReference type="EMBL" id="KQ418938">
    <property type="protein sequence ID" value="KOF85264.1"/>
    <property type="molecule type" value="Genomic_DNA"/>
</dbReference>
<reference evidence="1" key="1">
    <citation type="submission" date="2015-07" db="EMBL/GenBank/DDBJ databases">
        <title>MeaNS - Measles Nucleotide Surveillance Program.</title>
        <authorList>
            <person name="Tran T."/>
            <person name="Druce J."/>
        </authorList>
    </citation>
    <scope>NUCLEOTIDE SEQUENCE</scope>
    <source>
        <strain evidence="1">UCB-OBI-ISO-001</strain>
        <tissue evidence="1">Gonad</tissue>
    </source>
</reference>
<name>A0A0L8H859_OCTBM</name>
<accession>A0A0L8H859</accession>
<dbReference type="AlphaFoldDB" id="A0A0L8H859"/>
<proteinExistence type="predicted"/>
<gene>
    <name evidence="1" type="ORF">OCBIM_22020611mg</name>
</gene>
<organism evidence="1">
    <name type="scientific">Octopus bimaculoides</name>
    <name type="common">California two-spotted octopus</name>
    <dbReference type="NCBI Taxonomy" id="37653"/>
    <lineage>
        <taxon>Eukaryota</taxon>
        <taxon>Metazoa</taxon>
        <taxon>Spiralia</taxon>
        <taxon>Lophotrochozoa</taxon>
        <taxon>Mollusca</taxon>
        <taxon>Cephalopoda</taxon>
        <taxon>Coleoidea</taxon>
        <taxon>Octopodiformes</taxon>
        <taxon>Octopoda</taxon>
        <taxon>Incirrata</taxon>
        <taxon>Octopodidae</taxon>
        <taxon>Octopus</taxon>
    </lineage>
</organism>
<sequence length="60" mass="6691">MGADVSNVNVVTHSLFNRGGVLIKRILTKEEDCFHSFSFTKFANVVYHVCWLTTQASATV</sequence>
<evidence type="ECO:0000313" key="1">
    <source>
        <dbReference type="EMBL" id="KOF85264.1"/>
    </source>
</evidence>